<sequence length="134" mass="15043">MARSLVFFFVTSVQSLFFENMFETRGHYGTCKDVNGNEYDGWSGSADFKTCEVQCEGSRDCVGFDYHHGDDGPIKKVAGWCELRYTDGAAPASSPISTMKHSHFNHHGSGEVVHISSRDDFERICYAKRGQDEL</sequence>
<name>A0A7S0ZYB9_NOCSC</name>
<feature type="chain" id="PRO_5031040935" description="Apple domain-containing protein" evidence="1">
    <location>
        <begin position="16"/>
        <end position="134"/>
    </location>
</feature>
<evidence type="ECO:0000256" key="1">
    <source>
        <dbReference type="SAM" id="SignalP"/>
    </source>
</evidence>
<protein>
    <recommendedName>
        <fullName evidence="3">Apple domain-containing protein</fullName>
    </recommendedName>
</protein>
<evidence type="ECO:0008006" key="3">
    <source>
        <dbReference type="Google" id="ProtNLM"/>
    </source>
</evidence>
<proteinExistence type="predicted"/>
<reference evidence="2" key="1">
    <citation type="submission" date="2021-01" db="EMBL/GenBank/DDBJ databases">
        <authorList>
            <person name="Corre E."/>
            <person name="Pelletier E."/>
            <person name="Niang G."/>
            <person name="Scheremetjew M."/>
            <person name="Finn R."/>
            <person name="Kale V."/>
            <person name="Holt S."/>
            <person name="Cochrane G."/>
            <person name="Meng A."/>
            <person name="Brown T."/>
            <person name="Cohen L."/>
        </authorList>
    </citation>
    <scope>NUCLEOTIDE SEQUENCE</scope>
</reference>
<evidence type="ECO:0000313" key="2">
    <source>
        <dbReference type="EMBL" id="CAD8836552.1"/>
    </source>
</evidence>
<accession>A0A7S0ZYB9</accession>
<dbReference type="AlphaFoldDB" id="A0A7S0ZYB9"/>
<organism evidence="2">
    <name type="scientific">Noctiluca scintillans</name>
    <name type="common">Sea sparkle</name>
    <name type="synonym">Red tide dinoflagellate</name>
    <dbReference type="NCBI Taxonomy" id="2966"/>
    <lineage>
        <taxon>Eukaryota</taxon>
        <taxon>Sar</taxon>
        <taxon>Alveolata</taxon>
        <taxon>Dinophyceae</taxon>
        <taxon>Noctilucales</taxon>
        <taxon>Noctilucaceae</taxon>
        <taxon>Noctiluca</taxon>
    </lineage>
</organism>
<gene>
    <name evidence="2" type="ORF">NSCI0253_LOCUS10900</name>
</gene>
<keyword evidence="1" id="KW-0732">Signal</keyword>
<dbReference type="EMBL" id="HBFQ01015746">
    <property type="protein sequence ID" value="CAD8836552.1"/>
    <property type="molecule type" value="Transcribed_RNA"/>
</dbReference>
<feature type="signal peptide" evidence="1">
    <location>
        <begin position="1"/>
        <end position="15"/>
    </location>
</feature>